<reference evidence="12 13" key="1">
    <citation type="submission" date="2020-08" db="EMBL/GenBank/DDBJ databases">
        <title>Genomic Encyclopedia of Type Strains, Phase IV (KMG-IV): sequencing the most valuable type-strain genomes for metagenomic binning, comparative biology and taxonomic classification.</title>
        <authorList>
            <person name="Goeker M."/>
        </authorList>
    </citation>
    <scope>NUCLEOTIDE SEQUENCE [LARGE SCALE GENOMIC DNA]</scope>
    <source>
        <strain evidence="12 13">DSM 12252</strain>
    </source>
</reference>
<keyword evidence="3 11" id="KW-0633">Potassium transport</keyword>
<evidence type="ECO:0000256" key="1">
    <source>
        <dbReference type="ARBA" id="ARBA00022448"/>
    </source>
</evidence>
<evidence type="ECO:0000256" key="9">
    <source>
        <dbReference type="ARBA" id="ARBA00023065"/>
    </source>
</evidence>
<dbReference type="PIRSF" id="PIRSF001296">
    <property type="entry name" value="K_ATPase_KdpC"/>
    <property type="match status" value="1"/>
</dbReference>
<dbReference type="GO" id="GO:0005524">
    <property type="term" value="F:ATP binding"/>
    <property type="evidence" value="ECO:0007669"/>
    <property type="project" value="UniProtKB-UniRule"/>
</dbReference>
<keyword evidence="8 11" id="KW-1133">Transmembrane helix</keyword>
<evidence type="ECO:0000256" key="11">
    <source>
        <dbReference type="HAMAP-Rule" id="MF_00276"/>
    </source>
</evidence>
<comment type="subunit">
    <text evidence="11">The system is composed of three essential subunits: KdpA, KdpB and KdpC.</text>
</comment>
<evidence type="ECO:0000256" key="7">
    <source>
        <dbReference type="ARBA" id="ARBA00022958"/>
    </source>
</evidence>
<comment type="subcellular location">
    <subcellularLocation>
        <location evidence="11">Cell membrane</location>
        <topology evidence="11">Single-pass membrane protein</topology>
    </subcellularLocation>
</comment>
<name>A0A7W8DM16_9BACT</name>
<evidence type="ECO:0000256" key="4">
    <source>
        <dbReference type="ARBA" id="ARBA00022692"/>
    </source>
</evidence>
<keyword evidence="6 11" id="KW-0067">ATP-binding</keyword>
<dbReference type="PANTHER" id="PTHR30042:SF2">
    <property type="entry name" value="POTASSIUM-TRANSPORTING ATPASE KDPC SUBUNIT"/>
    <property type="match status" value="1"/>
</dbReference>
<dbReference type="NCBIfam" id="NF001454">
    <property type="entry name" value="PRK00315.1"/>
    <property type="match status" value="1"/>
</dbReference>
<dbReference type="Proteomes" id="UP000590740">
    <property type="component" value="Unassembled WGS sequence"/>
</dbReference>
<sequence length="194" mass="20043">MKALFSELRPAISATLVLAAVTCGVYPLVVTGISQAAFKSKAHGSLITDKDGVVRGSSLLGQNFSGAQYFHPRPSAAGMGYDATSSSGSNLGPTSQKLNDALKERITAYRTENGFSDKEAVPADAVTASGSGLDPHISVKNAVLQAVRVAKARSLSVEKVKELVAANTAKPDLGIFGDAGVNVLKLNLSLDALK</sequence>
<evidence type="ECO:0000256" key="10">
    <source>
        <dbReference type="ARBA" id="ARBA00023136"/>
    </source>
</evidence>
<dbReference type="NCBIfam" id="TIGR00681">
    <property type="entry name" value="kdpC"/>
    <property type="match status" value="1"/>
</dbReference>
<dbReference type="GO" id="GO:0005886">
    <property type="term" value="C:plasma membrane"/>
    <property type="evidence" value="ECO:0007669"/>
    <property type="project" value="UniProtKB-SubCell"/>
</dbReference>
<evidence type="ECO:0000256" key="5">
    <source>
        <dbReference type="ARBA" id="ARBA00022741"/>
    </source>
</evidence>
<keyword evidence="7 11" id="KW-0630">Potassium</keyword>
<dbReference type="PANTHER" id="PTHR30042">
    <property type="entry name" value="POTASSIUM-TRANSPORTING ATPASE C CHAIN"/>
    <property type="match status" value="1"/>
</dbReference>
<comment type="function">
    <text evidence="11">Part of the high-affinity ATP-driven potassium transport (or Kdp) system, which catalyzes the hydrolysis of ATP coupled with the electrogenic transport of potassium into the cytoplasm. This subunit acts as a catalytic chaperone that increases the ATP-binding affinity of the ATP-hydrolyzing subunit KdpB by the formation of a transient KdpB/KdpC/ATP ternary complex.</text>
</comment>
<comment type="caution">
    <text evidence="12">The sequence shown here is derived from an EMBL/GenBank/DDBJ whole genome shotgun (WGS) entry which is preliminary data.</text>
</comment>
<organism evidence="12 13">
    <name type="scientific">Prosthecobacter vanneervenii</name>
    <dbReference type="NCBI Taxonomy" id="48466"/>
    <lineage>
        <taxon>Bacteria</taxon>
        <taxon>Pseudomonadati</taxon>
        <taxon>Verrucomicrobiota</taxon>
        <taxon>Verrucomicrobiia</taxon>
        <taxon>Verrucomicrobiales</taxon>
        <taxon>Verrucomicrobiaceae</taxon>
        <taxon>Prosthecobacter</taxon>
    </lineage>
</organism>
<comment type="similarity">
    <text evidence="11">Belongs to the KdpC family.</text>
</comment>
<dbReference type="RefSeq" id="WP_184343165.1">
    <property type="nucleotide sequence ID" value="NZ_JACHIG010000012.1"/>
</dbReference>
<keyword evidence="5 11" id="KW-0547">Nucleotide-binding</keyword>
<evidence type="ECO:0000256" key="6">
    <source>
        <dbReference type="ARBA" id="ARBA00022840"/>
    </source>
</evidence>
<evidence type="ECO:0000256" key="8">
    <source>
        <dbReference type="ARBA" id="ARBA00022989"/>
    </source>
</evidence>
<keyword evidence="10 11" id="KW-0472">Membrane</keyword>
<evidence type="ECO:0000313" key="12">
    <source>
        <dbReference type="EMBL" id="MBB5034908.1"/>
    </source>
</evidence>
<keyword evidence="4 11" id="KW-0812">Transmembrane</keyword>
<protein>
    <recommendedName>
        <fullName evidence="11">Potassium-transporting ATPase KdpC subunit</fullName>
    </recommendedName>
    <alternativeName>
        <fullName evidence="11">ATP phosphohydrolase [potassium-transporting] C chain</fullName>
    </alternativeName>
    <alternativeName>
        <fullName evidence="11">Potassium-binding and translocating subunit C</fullName>
    </alternativeName>
    <alternativeName>
        <fullName evidence="11">Potassium-translocating ATPase C chain</fullName>
    </alternativeName>
</protein>
<proteinExistence type="inferred from homology"/>
<dbReference type="InterPro" id="IPR003820">
    <property type="entry name" value="KdpC"/>
</dbReference>
<dbReference type="EMBL" id="JACHIG010000012">
    <property type="protein sequence ID" value="MBB5034908.1"/>
    <property type="molecule type" value="Genomic_DNA"/>
</dbReference>
<evidence type="ECO:0000256" key="3">
    <source>
        <dbReference type="ARBA" id="ARBA00022538"/>
    </source>
</evidence>
<keyword evidence="9 11" id="KW-0406">Ion transport</keyword>
<dbReference type="GO" id="GO:0008556">
    <property type="term" value="F:P-type potassium transmembrane transporter activity"/>
    <property type="evidence" value="ECO:0007669"/>
    <property type="project" value="InterPro"/>
</dbReference>
<keyword evidence="13" id="KW-1185">Reference proteome</keyword>
<evidence type="ECO:0000256" key="2">
    <source>
        <dbReference type="ARBA" id="ARBA00022475"/>
    </source>
</evidence>
<keyword evidence="1 11" id="KW-0813">Transport</keyword>
<gene>
    <name evidence="11" type="primary">kdpC</name>
    <name evidence="12" type="ORF">HNQ65_004516</name>
</gene>
<dbReference type="AlphaFoldDB" id="A0A7W8DM16"/>
<dbReference type="HAMAP" id="MF_00276">
    <property type="entry name" value="KdpC"/>
    <property type="match status" value="1"/>
</dbReference>
<accession>A0A7W8DM16</accession>
<evidence type="ECO:0000313" key="13">
    <source>
        <dbReference type="Proteomes" id="UP000590740"/>
    </source>
</evidence>
<keyword evidence="2 11" id="KW-1003">Cell membrane</keyword>
<dbReference type="Pfam" id="PF02669">
    <property type="entry name" value="KdpC"/>
    <property type="match status" value="1"/>
</dbReference>